<dbReference type="AlphaFoldDB" id="A0A7D4Q815"/>
<evidence type="ECO:0000256" key="5">
    <source>
        <dbReference type="ARBA" id="ARBA00022963"/>
    </source>
</evidence>
<dbReference type="PANTHER" id="PTHR43856:SF1">
    <property type="entry name" value="MITOCHONDRIAL CARDIOLIPIN HYDROLASE"/>
    <property type="match status" value="1"/>
</dbReference>
<dbReference type="RefSeq" id="WP_173414139.1">
    <property type="nucleotide sequence ID" value="NZ_CP054139.1"/>
</dbReference>
<keyword evidence="4" id="KW-0378">Hydrolase</keyword>
<dbReference type="GO" id="GO:0016042">
    <property type="term" value="P:lipid catabolic process"/>
    <property type="evidence" value="ECO:0007669"/>
    <property type="project" value="UniProtKB-KW"/>
</dbReference>
<dbReference type="KEGG" id="mmab:HQ865_06650"/>
<dbReference type="EMBL" id="CP054139">
    <property type="protein sequence ID" value="QKJ29445.1"/>
    <property type="molecule type" value="Genomic_DNA"/>
</dbReference>
<comment type="catalytic activity">
    <reaction evidence="1">
        <text>a 1,2-diacyl-sn-glycero-3-phosphocholine + H2O = a 1,2-diacyl-sn-glycero-3-phosphate + choline + H(+)</text>
        <dbReference type="Rhea" id="RHEA:14445"/>
        <dbReference type="ChEBI" id="CHEBI:15354"/>
        <dbReference type="ChEBI" id="CHEBI:15377"/>
        <dbReference type="ChEBI" id="CHEBI:15378"/>
        <dbReference type="ChEBI" id="CHEBI:57643"/>
        <dbReference type="ChEBI" id="CHEBI:58608"/>
        <dbReference type="EC" id="3.1.4.4"/>
    </reaction>
</comment>
<comment type="similarity">
    <text evidence="2">Belongs to the phospholipase D family.</text>
</comment>
<dbReference type="EC" id="3.1.4.4" evidence="3"/>
<dbReference type="Proteomes" id="UP000505355">
    <property type="component" value="Chromosome"/>
</dbReference>
<gene>
    <name evidence="9" type="ORF">HQ865_06650</name>
</gene>
<dbReference type="SUPFAM" id="SSF56024">
    <property type="entry name" value="Phospholipase D/nuclease"/>
    <property type="match status" value="2"/>
</dbReference>
<feature type="domain" description="Phospholipase D-like" evidence="8">
    <location>
        <begin position="221"/>
        <end position="349"/>
    </location>
</feature>
<evidence type="ECO:0000256" key="6">
    <source>
        <dbReference type="ARBA" id="ARBA00023098"/>
    </source>
</evidence>
<dbReference type="GO" id="GO:0016891">
    <property type="term" value="F:RNA endonuclease activity producing 5'-phosphomonoesters, hydrolytic mechanism"/>
    <property type="evidence" value="ECO:0007669"/>
    <property type="project" value="TreeGrafter"/>
</dbReference>
<evidence type="ECO:0000259" key="8">
    <source>
        <dbReference type="Pfam" id="PF13091"/>
    </source>
</evidence>
<dbReference type="Gene3D" id="3.30.870.10">
    <property type="entry name" value="Endonuclease Chain A"/>
    <property type="match status" value="2"/>
</dbReference>
<dbReference type="InterPro" id="IPR051406">
    <property type="entry name" value="PLD_domain"/>
</dbReference>
<feature type="compositionally biased region" description="Basic and acidic residues" evidence="7">
    <location>
        <begin position="553"/>
        <end position="564"/>
    </location>
</feature>
<keyword evidence="10" id="KW-1185">Reference proteome</keyword>
<evidence type="ECO:0000256" key="3">
    <source>
        <dbReference type="ARBA" id="ARBA00012027"/>
    </source>
</evidence>
<evidence type="ECO:0000256" key="1">
    <source>
        <dbReference type="ARBA" id="ARBA00000798"/>
    </source>
</evidence>
<accession>A0A7D4Q815</accession>
<keyword evidence="5" id="KW-0442">Lipid degradation</keyword>
<evidence type="ECO:0000256" key="2">
    <source>
        <dbReference type="ARBA" id="ARBA00008664"/>
    </source>
</evidence>
<sequence>MFENRSNGAGFSVKAWRGDAKTLLAFNFANDTPVTNLAGFSICVKPGTKPDYYLLNNLTLAPGAHALVANEPANSTANAPIQKFRWLHVPGQFHQDEGVFYGNYTYTITPRYFDAAGLLKAIDTTLSVSVDIVVDRFSIDEVKLGFTRGFVQSQAFTRHFGKDADFRPVGKQLLFDTTVNAGTNAAGQSYTFQDEYEWSGFTARERIFEVINEVTADPSLSVDIFAYDLNEPDVCAAFIKLAAQGRIRMILDNAALHHPGKPEDDFTDQFKAAATGNAAIMRGKFGRYAHHKVFIVYKNAPHTAPQPVKVLTGSTNFSVTGMYVNSNHVLVFNNPQIAGAYAAVFAEAWKDKVSVSFNQSPLAEIASVFETGDAEPLTISFSPHPDDIAKNVLDEVANRVNAATSSVLFAVMDMAGGGSVYPALTHLHENQDIFSYGISDAPGAGTYLYKPGNKTGVLVGGKPGTTILPPPFNKERSISFGHQVHHKFIICDFNTDHAVVFCGSSNLAEGGEKANGDNLIRIANPDIATAFAIEAIGLVDHFDFRNAHAAPKKDTAKPAIKGEDNTTASKKAATHPATHTLNLYNNDSWAKRYFDPKDLHCTDRVLFG</sequence>
<name>A0A7D4Q815_9SPHI</name>
<evidence type="ECO:0000313" key="9">
    <source>
        <dbReference type="EMBL" id="QKJ29445.1"/>
    </source>
</evidence>
<dbReference type="Pfam" id="PF13091">
    <property type="entry name" value="PLDc_2"/>
    <property type="match status" value="1"/>
</dbReference>
<feature type="region of interest" description="Disordered" evidence="7">
    <location>
        <begin position="553"/>
        <end position="574"/>
    </location>
</feature>
<reference evidence="9 10" key="1">
    <citation type="submission" date="2020-05" db="EMBL/GenBank/DDBJ databases">
        <title>Mucilaginibacter mali sp. nov.</title>
        <authorList>
            <person name="Kim H.S."/>
            <person name="Lee K.C."/>
            <person name="Suh M.K."/>
            <person name="Kim J.-S."/>
            <person name="Han K.-I."/>
            <person name="Eom M.K."/>
            <person name="Shin Y.K."/>
            <person name="Lee J.-S."/>
        </authorList>
    </citation>
    <scope>NUCLEOTIDE SEQUENCE [LARGE SCALE GENOMIC DNA]</scope>
    <source>
        <strain evidence="9 10">G2-14</strain>
    </source>
</reference>
<proteinExistence type="inferred from homology"/>
<evidence type="ECO:0000256" key="7">
    <source>
        <dbReference type="SAM" id="MobiDB-lite"/>
    </source>
</evidence>
<dbReference type="PANTHER" id="PTHR43856">
    <property type="entry name" value="CARDIOLIPIN HYDROLASE"/>
    <property type="match status" value="1"/>
</dbReference>
<dbReference type="InterPro" id="IPR025202">
    <property type="entry name" value="PLD-like_dom"/>
</dbReference>
<dbReference type="GO" id="GO:0004630">
    <property type="term" value="F:phospholipase D activity"/>
    <property type="evidence" value="ECO:0007669"/>
    <property type="project" value="UniProtKB-EC"/>
</dbReference>
<protein>
    <recommendedName>
        <fullName evidence="3">phospholipase D</fullName>
        <ecNumber evidence="3">3.1.4.4</ecNumber>
    </recommendedName>
</protein>
<organism evidence="9 10">
    <name type="scientific">Mucilaginibacter mali</name>
    <dbReference type="NCBI Taxonomy" id="2740462"/>
    <lineage>
        <taxon>Bacteria</taxon>
        <taxon>Pseudomonadati</taxon>
        <taxon>Bacteroidota</taxon>
        <taxon>Sphingobacteriia</taxon>
        <taxon>Sphingobacteriales</taxon>
        <taxon>Sphingobacteriaceae</taxon>
        <taxon>Mucilaginibacter</taxon>
    </lineage>
</organism>
<evidence type="ECO:0000313" key="10">
    <source>
        <dbReference type="Proteomes" id="UP000505355"/>
    </source>
</evidence>
<keyword evidence="6" id="KW-0443">Lipid metabolism</keyword>
<evidence type="ECO:0000256" key="4">
    <source>
        <dbReference type="ARBA" id="ARBA00022801"/>
    </source>
</evidence>